<reference evidence="2" key="1">
    <citation type="submission" date="2019-07" db="EMBL/GenBank/DDBJ databases">
        <title>Hyphodiscus hymeniophilus genome sequencing and assembly.</title>
        <authorList>
            <person name="Kramer G."/>
            <person name="Nodwell J."/>
        </authorList>
    </citation>
    <scope>NUCLEOTIDE SEQUENCE</scope>
    <source>
        <strain evidence="2">ATCC 34498</strain>
    </source>
</reference>
<gene>
    <name evidence="2" type="ORF">D0Z07_8748</name>
</gene>
<dbReference type="OrthoDB" id="4364733at2759"/>
<protein>
    <submittedName>
        <fullName evidence="2">Uncharacterized protein</fullName>
    </submittedName>
</protein>
<proteinExistence type="predicted"/>
<feature type="region of interest" description="Disordered" evidence="1">
    <location>
        <begin position="230"/>
        <end position="278"/>
    </location>
</feature>
<evidence type="ECO:0000313" key="2">
    <source>
        <dbReference type="EMBL" id="KAG0645679.1"/>
    </source>
</evidence>
<dbReference type="AlphaFoldDB" id="A0A9P6VE44"/>
<dbReference type="EMBL" id="VNKQ01000018">
    <property type="protein sequence ID" value="KAG0645679.1"/>
    <property type="molecule type" value="Genomic_DNA"/>
</dbReference>
<feature type="compositionally biased region" description="Polar residues" evidence="1">
    <location>
        <begin position="1"/>
        <end position="23"/>
    </location>
</feature>
<comment type="caution">
    <text evidence="2">The sequence shown here is derived from an EMBL/GenBank/DDBJ whole genome shotgun (WGS) entry which is preliminary data.</text>
</comment>
<evidence type="ECO:0000313" key="3">
    <source>
        <dbReference type="Proteomes" id="UP000785200"/>
    </source>
</evidence>
<sequence>MSFITTKRSFSTLADSNGSSSEPTAKKPRSESPILDKITLWNMITALPNATTQSLLFQICHDDPSVSHHVQSAHNERLAAERARPAVNFDAYSRSCWSVLNKEYKRASSSRQFEAIGDICEELEMARTSILEQAHANTKWETRRNALEVLRKISKSIMLCDEQLIRHELMKDGLELGYFAEAMAGLARGMTEAERERYKEEGLYEKLVDLQTVCDWESEMEGLREVFEIFDGEEDGEGGEEEGGDSEGDDEGSDDSVVILDAPPPPQRTKVFSVTELT</sequence>
<feature type="compositionally biased region" description="Acidic residues" evidence="1">
    <location>
        <begin position="230"/>
        <end position="254"/>
    </location>
</feature>
<feature type="region of interest" description="Disordered" evidence="1">
    <location>
        <begin position="1"/>
        <end position="31"/>
    </location>
</feature>
<name>A0A9P6VE44_9HELO</name>
<accession>A0A9P6VE44</accession>
<dbReference type="Proteomes" id="UP000785200">
    <property type="component" value="Unassembled WGS sequence"/>
</dbReference>
<keyword evidence="3" id="KW-1185">Reference proteome</keyword>
<evidence type="ECO:0000256" key="1">
    <source>
        <dbReference type="SAM" id="MobiDB-lite"/>
    </source>
</evidence>
<organism evidence="2 3">
    <name type="scientific">Hyphodiscus hymeniophilus</name>
    <dbReference type="NCBI Taxonomy" id="353542"/>
    <lineage>
        <taxon>Eukaryota</taxon>
        <taxon>Fungi</taxon>
        <taxon>Dikarya</taxon>
        <taxon>Ascomycota</taxon>
        <taxon>Pezizomycotina</taxon>
        <taxon>Leotiomycetes</taxon>
        <taxon>Helotiales</taxon>
        <taxon>Hyphodiscaceae</taxon>
        <taxon>Hyphodiscus</taxon>
    </lineage>
</organism>